<dbReference type="EMBL" id="JAHDYR010000007">
    <property type="protein sequence ID" value="KAG9396218.1"/>
    <property type="molecule type" value="Genomic_DNA"/>
</dbReference>
<dbReference type="InterPro" id="IPR018794">
    <property type="entry name" value="UPF0538"/>
</dbReference>
<dbReference type="OrthoDB" id="937at2759"/>
<dbReference type="Proteomes" id="UP000717585">
    <property type="component" value="Unassembled WGS sequence"/>
</dbReference>
<evidence type="ECO:0000313" key="1">
    <source>
        <dbReference type="EMBL" id="KAG9396218.1"/>
    </source>
</evidence>
<proteinExistence type="predicted"/>
<accession>A0A8J6E3P8</accession>
<evidence type="ECO:0000313" key="2">
    <source>
        <dbReference type="Proteomes" id="UP000717585"/>
    </source>
</evidence>
<sequence>MMGRGPQSGECLKTLACTTARWRSYTPDCVRFQFLINLRNTRHEQDESKKIVLTIRLIRSLAHRNIRLLVLRQVPQDITVSALFDLIFATISLDPKFKIFAAMKPKADTLNLPAAVPQDAEPRHQHLR</sequence>
<organism evidence="1 2">
    <name type="scientific">Carpediemonas membranifera</name>
    <dbReference type="NCBI Taxonomy" id="201153"/>
    <lineage>
        <taxon>Eukaryota</taxon>
        <taxon>Metamonada</taxon>
        <taxon>Carpediemonas-like organisms</taxon>
        <taxon>Carpediemonas</taxon>
    </lineage>
</organism>
<dbReference type="AlphaFoldDB" id="A0A8J6E3P8"/>
<protein>
    <submittedName>
        <fullName evidence="1">Uncharacterized protein family UPF0538</fullName>
    </submittedName>
</protein>
<gene>
    <name evidence="1" type="ORF">J8273_2570</name>
</gene>
<dbReference type="Pfam" id="PF10209">
    <property type="entry name" value="DUF2340"/>
    <property type="match status" value="1"/>
</dbReference>
<name>A0A8J6E3P8_9EUKA</name>
<comment type="caution">
    <text evidence="1">The sequence shown here is derived from an EMBL/GenBank/DDBJ whole genome shotgun (WGS) entry which is preliminary data.</text>
</comment>
<reference evidence="1" key="1">
    <citation type="submission" date="2021-05" db="EMBL/GenBank/DDBJ databases">
        <title>A free-living protist that lacks canonical eukaryotic 1 DNA replication and segregation systems.</title>
        <authorList>
            <person name="Salas-Leiva D.E."/>
            <person name="Tromer E.C."/>
            <person name="Curtis B.A."/>
            <person name="Jerlstrom-Hultqvist J."/>
            <person name="Kolisko M."/>
            <person name="Yi Z."/>
            <person name="Salas-Leiva J.S."/>
            <person name="Gallot-Lavallee L."/>
            <person name="Kops G.J.P.L."/>
            <person name="Archibald J.M."/>
            <person name="Simpson A.G.B."/>
            <person name="Roger A.J."/>
        </authorList>
    </citation>
    <scope>NUCLEOTIDE SEQUENCE</scope>
    <source>
        <strain evidence="1">BICM</strain>
    </source>
</reference>
<keyword evidence="2" id="KW-1185">Reference proteome</keyword>